<comment type="caution">
    <text evidence="1">The sequence shown here is derived from an EMBL/GenBank/DDBJ whole genome shotgun (WGS) entry which is preliminary data.</text>
</comment>
<dbReference type="Proteomes" id="UP000626656">
    <property type="component" value="Unassembled WGS sequence"/>
</dbReference>
<protein>
    <submittedName>
        <fullName evidence="1">Uncharacterized protein</fullName>
    </submittedName>
</protein>
<gene>
    <name evidence="1" type="ORF">AZO1586I_1988</name>
</gene>
<proteinExistence type="predicted"/>
<evidence type="ECO:0000313" key="2">
    <source>
        <dbReference type="Proteomes" id="UP000626656"/>
    </source>
</evidence>
<organism evidence="1 2">
    <name type="scientific">Bathymodiolus thermophilus thioautotrophic gill symbiont</name>
    <dbReference type="NCBI Taxonomy" id="2360"/>
    <lineage>
        <taxon>Bacteria</taxon>
        <taxon>Pseudomonadati</taxon>
        <taxon>Pseudomonadota</taxon>
        <taxon>Gammaproteobacteria</taxon>
        <taxon>sulfur-oxidizing symbionts</taxon>
    </lineage>
</organism>
<reference evidence="1 2" key="1">
    <citation type="submission" date="2020-05" db="EMBL/GenBank/DDBJ databases">
        <authorList>
            <person name="Petersen J."/>
            <person name="Sayavedra L."/>
        </authorList>
    </citation>
    <scope>NUCLEOTIDE SEQUENCE [LARGE SCALE GENOMIC DNA]</scope>
    <source>
        <strain evidence="1">B azoricus SOX ET2 1586I</strain>
    </source>
</reference>
<dbReference type="EMBL" id="CAHJWF010000448">
    <property type="protein sequence ID" value="CAB5507713.1"/>
    <property type="molecule type" value="Genomic_DNA"/>
</dbReference>
<sequence length="53" mass="6059">MTYFEKALKNACKKTDYNCKIVVQKMELTTMKKAANTTNFKTYTKAFVTGVLV</sequence>
<name>A0ABM8MCC9_9GAMM</name>
<keyword evidence="2" id="KW-1185">Reference proteome</keyword>
<feature type="non-terminal residue" evidence="1">
    <location>
        <position position="53"/>
    </location>
</feature>
<accession>A0ABM8MCC9</accession>
<evidence type="ECO:0000313" key="1">
    <source>
        <dbReference type="EMBL" id="CAB5507713.1"/>
    </source>
</evidence>